<evidence type="ECO:0000313" key="1">
    <source>
        <dbReference type="EMBL" id="MBE9032485.1"/>
    </source>
</evidence>
<gene>
    <name evidence="1" type="ORF">IQ266_22360</name>
</gene>
<evidence type="ECO:0000313" key="2">
    <source>
        <dbReference type="Proteomes" id="UP000625316"/>
    </source>
</evidence>
<dbReference type="Proteomes" id="UP000625316">
    <property type="component" value="Unassembled WGS sequence"/>
</dbReference>
<dbReference type="EMBL" id="JADEXQ010000107">
    <property type="protein sequence ID" value="MBE9032485.1"/>
    <property type="molecule type" value="Genomic_DNA"/>
</dbReference>
<reference evidence="1" key="1">
    <citation type="submission" date="2020-10" db="EMBL/GenBank/DDBJ databases">
        <authorList>
            <person name="Castelo-Branco R."/>
            <person name="Eusebio N."/>
            <person name="Adriana R."/>
            <person name="Vieira A."/>
            <person name="Brugerolle De Fraissinette N."/>
            <person name="Rezende De Castro R."/>
            <person name="Schneider M.P."/>
            <person name="Vasconcelos V."/>
            <person name="Leao P.N."/>
        </authorList>
    </citation>
    <scope>NUCLEOTIDE SEQUENCE</scope>
    <source>
        <strain evidence="1">LEGE 11480</strain>
    </source>
</reference>
<protein>
    <submittedName>
        <fullName evidence="1">Uncharacterized protein</fullName>
    </submittedName>
</protein>
<name>A0A928VTV2_9CYAN</name>
<dbReference type="RefSeq" id="WP_264327302.1">
    <property type="nucleotide sequence ID" value="NZ_JADEXQ010000107.1"/>
</dbReference>
<comment type="caution">
    <text evidence="1">The sequence shown here is derived from an EMBL/GenBank/DDBJ whole genome shotgun (WGS) entry which is preliminary data.</text>
</comment>
<proteinExistence type="predicted"/>
<sequence length="267" mass="29810">MTTQIVPLESLQKIQKFLQVALTLPAAEQNPKLMPVATGNVPPPPTSLADLGDLFRMGSCLEDGVSLPNDQGHWFLSMVDPATTINRLPGLSIKPDYRFATYLYRLREIGIGHTVALSESMASTAQLESALHHADKPDYPPQPVGTLPDCMAAITGDQTPMSFMVASILRRELQEFGCLGEPQQNWRRHRCIAAAPTQARWQWRTEAAPDLRPRIRLLPHDQMIVEFFSCRVHPSIAIFQHLDQYKKGSYVAQSIDRPLAFAEQKAS</sequence>
<dbReference type="AlphaFoldDB" id="A0A928VTV2"/>
<accession>A0A928VTV2</accession>
<organism evidence="1 2">
    <name type="scientific">Romeriopsis navalis LEGE 11480</name>
    <dbReference type="NCBI Taxonomy" id="2777977"/>
    <lineage>
        <taxon>Bacteria</taxon>
        <taxon>Bacillati</taxon>
        <taxon>Cyanobacteriota</taxon>
        <taxon>Cyanophyceae</taxon>
        <taxon>Leptolyngbyales</taxon>
        <taxon>Leptolyngbyaceae</taxon>
        <taxon>Romeriopsis</taxon>
        <taxon>Romeriopsis navalis</taxon>
    </lineage>
</organism>
<keyword evidence="2" id="KW-1185">Reference proteome</keyword>